<dbReference type="InterPro" id="IPR005123">
    <property type="entry name" value="Oxoglu/Fe-dep_dioxygenase_dom"/>
</dbReference>
<dbReference type="GO" id="GO:0035516">
    <property type="term" value="F:broad specificity oxidative DNA demethylase activity"/>
    <property type="evidence" value="ECO:0007669"/>
    <property type="project" value="UniProtKB-EC"/>
</dbReference>
<evidence type="ECO:0000256" key="4">
    <source>
        <dbReference type="ARBA" id="ARBA00022723"/>
    </source>
</evidence>
<keyword evidence="4" id="KW-0479">Metal-binding</keyword>
<feature type="binding site" evidence="27">
    <location>
        <begin position="530"/>
        <end position="532"/>
    </location>
    <ligand>
        <name>substrate</name>
    </ligand>
</feature>
<comment type="catalytic activity">
    <reaction evidence="13">
        <text>an N(3)-methyl-2'-deoxycytidine in single-stranded DNA + 2-oxoglutarate + O2 = a 2'-deoxycytidine in single-stranded DNA + formaldehyde + succinate + CO2 + H(+)</text>
        <dbReference type="Rhea" id="RHEA:70435"/>
        <dbReference type="Rhea" id="RHEA-COMP:12846"/>
        <dbReference type="Rhea" id="RHEA-COMP:17894"/>
        <dbReference type="ChEBI" id="CHEBI:15378"/>
        <dbReference type="ChEBI" id="CHEBI:15379"/>
        <dbReference type="ChEBI" id="CHEBI:16526"/>
        <dbReference type="ChEBI" id="CHEBI:16810"/>
        <dbReference type="ChEBI" id="CHEBI:16842"/>
        <dbReference type="ChEBI" id="CHEBI:30031"/>
        <dbReference type="ChEBI" id="CHEBI:85452"/>
        <dbReference type="ChEBI" id="CHEBI:139075"/>
    </reaction>
    <physiologicalReaction direction="left-to-right" evidence="13">
        <dbReference type="Rhea" id="RHEA:70436"/>
    </physiologicalReaction>
</comment>
<comment type="catalytic activity">
    <reaction evidence="12">
        <text>an N(1)-methyl-2'-deoxyadenosine in single-stranded DNA + 2-oxoglutarate + O2 = a 2'-deoxyadenosine in single-stranded DNA + formaldehyde + succinate + CO2 + H(+)</text>
        <dbReference type="Rhea" id="RHEA:70447"/>
        <dbReference type="Rhea" id="RHEA-COMP:17895"/>
        <dbReference type="Rhea" id="RHEA-COMP:17896"/>
        <dbReference type="ChEBI" id="CHEBI:15378"/>
        <dbReference type="ChEBI" id="CHEBI:15379"/>
        <dbReference type="ChEBI" id="CHEBI:16526"/>
        <dbReference type="ChEBI" id="CHEBI:16810"/>
        <dbReference type="ChEBI" id="CHEBI:16842"/>
        <dbReference type="ChEBI" id="CHEBI:30031"/>
        <dbReference type="ChEBI" id="CHEBI:90615"/>
        <dbReference type="ChEBI" id="CHEBI:139096"/>
    </reaction>
    <physiologicalReaction direction="left-to-right" evidence="12">
        <dbReference type="Rhea" id="RHEA:70448"/>
    </physiologicalReaction>
</comment>
<comment type="catalytic activity">
    <reaction evidence="21">
        <text>a methylated nucleobase within DNA + 2-oxoglutarate + O2 = a nucleobase within DNA + formaldehyde + succinate + CO2</text>
        <dbReference type="Rhea" id="RHEA:30299"/>
        <dbReference type="Rhea" id="RHEA-COMP:12192"/>
        <dbReference type="Rhea" id="RHEA-COMP:12193"/>
        <dbReference type="ChEBI" id="CHEBI:15379"/>
        <dbReference type="ChEBI" id="CHEBI:16526"/>
        <dbReference type="ChEBI" id="CHEBI:16810"/>
        <dbReference type="ChEBI" id="CHEBI:16842"/>
        <dbReference type="ChEBI" id="CHEBI:30031"/>
        <dbReference type="ChEBI" id="CHEBI:32875"/>
        <dbReference type="ChEBI" id="CHEBI:64428"/>
        <dbReference type="EC" id="1.14.11.33"/>
    </reaction>
    <physiologicalReaction direction="left-to-right" evidence="21">
        <dbReference type="Rhea" id="RHEA:30300"/>
    </physiologicalReaction>
</comment>
<feature type="binding site" evidence="27">
    <location>
        <position position="571"/>
    </location>
    <ligand>
        <name>2-oxoglutarate</name>
        <dbReference type="ChEBI" id="CHEBI:16810"/>
    </ligand>
</feature>
<feature type="binding site" evidence="27">
    <location>
        <position position="655"/>
    </location>
    <ligand>
        <name>2-oxoglutarate</name>
        <dbReference type="ChEBI" id="CHEBI:16810"/>
    </ligand>
</feature>
<evidence type="ECO:0000256" key="21">
    <source>
        <dbReference type="ARBA" id="ARBA00053025"/>
    </source>
</evidence>
<comment type="subunit">
    <text evidence="22">Interacts with PCNA homotrimer; this interaction is enhanced during the S-phase of the cell cycle. Interacts with nucleolar proteins NCL, UBTF and NPM1. Interacts with XRCC5-XRCC6 heterodimer.</text>
</comment>
<evidence type="ECO:0000256" key="19">
    <source>
        <dbReference type="ARBA" id="ARBA00052627"/>
    </source>
</evidence>
<comment type="caution">
    <text evidence="29">The sequence shown here is derived from an EMBL/GenBank/DDBJ whole genome shotgun (WGS) entry which is preliminary data.</text>
</comment>
<dbReference type="FunFam" id="2.60.120.590:FF:000004">
    <property type="entry name" value="DNA oxidative demethylase ALKBH2"/>
    <property type="match status" value="1"/>
</dbReference>
<accession>A0AAV2BAG2</accession>
<comment type="catalytic activity">
    <reaction evidence="16">
        <text>a 3,N(4)-etheno-2'-deoxycytidine in double-stranded DNA + 2-oxoglutarate + O2 + H2O = a 2'-deoxycytidine in double-stranded DNA + glyoxal + succinate + CO2</text>
        <dbReference type="Rhea" id="RHEA:70467"/>
        <dbReference type="Rhea" id="RHEA-COMP:17070"/>
        <dbReference type="Rhea" id="RHEA-COMP:17905"/>
        <dbReference type="ChEBI" id="CHEBI:15377"/>
        <dbReference type="ChEBI" id="CHEBI:15379"/>
        <dbReference type="ChEBI" id="CHEBI:16526"/>
        <dbReference type="ChEBI" id="CHEBI:16810"/>
        <dbReference type="ChEBI" id="CHEBI:30031"/>
        <dbReference type="ChEBI" id="CHEBI:34779"/>
        <dbReference type="ChEBI" id="CHEBI:85452"/>
        <dbReference type="ChEBI" id="CHEBI:189585"/>
    </reaction>
    <physiologicalReaction direction="left-to-right" evidence="16">
        <dbReference type="Rhea" id="RHEA:70468"/>
    </physiologicalReaction>
</comment>
<evidence type="ECO:0000256" key="11">
    <source>
        <dbReference type="ARBA" id="ARBA00023242"/>
    </source>
</evidence>
<evidence type="ECO:0000256" key="13">
    <source>
        <dbReference type="ARBA" id="ARBA00051165"/>
    </source>
</evidence>
<dbReference type="PANTHER" id="PTHR31573:SF1">
    <property type="entry name" value="DNA OXIDATIVE DEMETHYLASE ALKBH2"/>
    <property type="match status" value="1"/>
</dbReference>
<evidence type="ECO:0000256" key="10">
    <source>
        <dbReference type="ARBA" id="ARBA00023204"/>
    </source>
</evidence>
<keyword evidence="8" id="KW-0560">Oxidoreductase</keyword>
<dbReference type="EMBL" id="CAXIEN010001526">
    <property type="protein sequence ID" value="CAL1302161.1"/>
    <property type="molecule type" value="Genomic_DNA"/>
</dbReference>
<evidence type="ECO:0000256" key="5">
    <source>
        <dbReference type="ARBA" id="ARBA00022763"/>
    </source>
</evidence>
<feature type="binding site" evidence="27">
    <location>
        <position position="581"/>
    </location>
    <ligand>
        <name>2-oxoglutarate</name>
        <dbReference type="ChEBI" id="CHEBI:16810"/>
    </ligand>
</feature>
<evidence type="ECO:0000256" key="27">
    <source>
        <dbReference type="PIRSR" id="PIRSR632852-1"/>
    </source>
</evidence>
<proteinExistence type="predicted"/>
<keyword evidence="7" id="KW-0223">Dioxygenase</keyword>
<dbReference type="Gene3D" id="2.60.120.590">
    <property type="entry name" value="Alpha-ketoglutarate-dependent dioxygenase AlkB-like"/>
    <property type="match status" value="1"/>
</dbReference>
<comment type="catalytic activity">
    <reaction evidence="15">
        <text>an N(3)-methyl-2'-deoxycytidine in double-stranded DNA + 2-oxoglutarate + O2 = a 2'-deoxycytidine in double-stranded DNA + formaldehyde + succinate + CO2 + H(+)</text>
        <dbReference type="Rhea" id="RHEA:70439"/>
        <dbReference type="Rhea" id="RHEA-COMP:14237"/>
        <dbReference type="Rhea" id="RHEA-COMP:17070"/>
        <dbReference type="ChEBI" id="CHEBI:15378"/>
        <dbReference type="ChEBI" id="CHEBI:15379"/>
        <dbReference type="ChEBI" id="CHEBI:16526"/>
        <dbReference type="ChEBI" id="CHEBI:16810"/>
        <dbReference type="ChEBI" id="CHEBI:16842"/>
        <dbReference type="ChEBI" id="CHEBI:30031"/>
        <dbReference type="ChEBI" id="CHEBI:85452"/>
        <dbReference type="ChEBI" id="CHEBI:139075"/>
    </reaction>
    <physiologicalReaction direction="left-to-right" evidence="15">
        <dbReference type="Rhea" id="RHEA:70440"/>
    </physiologicalReaction>
</comment>
<organism evidence="29 32">
    <name type="scientific">Larinioides sclopetarius</name>
    <dbReference type="NCBI Taxonomy" id="280406"/>
    <lineage>
        <taxon>Eukaryota</taxon>
        <taxon>Metazoa</taxon>
        <taxon>Ecdysozoa</taxon>
        <taxon>Arthropoda</taxon>
        <taxon>Chelicerata</taxon>
        <taxon>Arachnida</taxon>
        <taxon>Araneae</taxon>
        <taxon>Araneomorphae</taxon>
        <taxon>Entelegynae</taxon>
        <taxon>Araneoidea</taxon>
        <taxon>Araneidae</taxon>
        <taxon>Larinioides</taxon>
    </lineage>
</organism>
<feature type="binding site" evidence="27">
    <location>
        <begin position="510"/>
        <end position="512"/>
    </location>
    <ligand>
        <name>substrate</name>
    </ligand>
</feature>
<evidence type="ECO:0000256" key="3">
    <source>
        <dbReference type="ARBA" id="ARBA00004642"/>
    </source>
</evidence>
<evidence type="ECO:0000256" key="18">
    <source>
        <dbReference type="ARBA" id="ARBA00052597"/>
    </source>
</evidence>
<sequence length="665" mass="77509">MAYEYLQNVRYVAHVHFLVYGGEQLPVEIGISNVLSKDECRRSLFLTIERTEKMTERDRRINRVVTAKSSTLPLDGDGEYTQVEAEELALRFVGKELVAVKGHDAEAFFRSIGMPRVVDIGADCPKYWHWQRPQDHLNSRMSAILLAKFLEEKRGDWRFLPSTKEQQRQEMQDELMPPLKQRQQTDDPTEHVIQSQPFEAFMERFKRGFKNNDREAFEIPKLLRDICTVHCVHNEKKTVIYDKLPENTFFVDDVDKFLQEFNPIVKRETRGYFQELDETTVNNMKNVNFRSAAIAFFYLEGTWQAVKFGPRSFHNLDGSMKTVEFIGFYGVRVIVANGKLTARVLYYVNHNKSERDRVCFTMPVDSSYPDGVYEDSLLLVPEVNLQYRREDQGDAYDTTVINFKYMHNESGFRAIGMYAGVSSDGGPRIKQKFILDKPFKVTIFNKNEKATAFGLQLISRLYPHLRTHMAIHYDSHGLNYSYFETHDDVFDTLEREIEYLPRESTTIRIFGKERPMPRRMAAYGDPGTKYKFSGRTFVARPWTKALRRLKKVAESHLPPGCRFNFAVVNRYDDGLDSIGPHKDDEVDLDPNFPIVSFSFGSERTFVFKRAGYEKHALKLKSGSVLVMKPPTNQFWTHEIPKQKRVKTARINVTFRKIVDRKNGYF</sequence>
<keyword evidence="10" id="KW-0234">DNA repair</keyword>
<evidence type="ECO:0000259" key="28">
    <source>
        <dbReference type="PROSITE" id="PS51471"/>
    </source>
</evidence>
<evidence type="ECO:0000313" key="32">
    <source>
        <dbReference type="Proteomes" id="UP001497382"/>
    </source>
</evidence>
<evidence type="ECO:0000256" key="23">
    <source>
        <dbReference type="ARBA" id="ARBA00066725"/>
    </source>
</evidence>
<dbReference type="Pfam" id="PF13532">
    <property type="entry name" value="2OG-FeII_Oxy_2"/>
    <property type="match status" value="1"/>
</dbReference>
<dbReference type="GO" id="GO:0005730">
    <property type="term" value="C:nucleolus"/>
    <property type="evidence" value="ECO:0007669"/>
    <property type="project" value="UniProtKB-SubCell"/>
</dbReference>
<evidence type="ECO:0000256" key="6">
    <source>
        <dbReference type="ARBA" id="ARBA00022842"/>
    </source>
</evidence>
<dbReference type="GO" id="GO:0008198">
    <property type="term" value="F:ferrous iron binding"/>
    <property type="evidence" value="ECO:0007669"/>
    <property type="project" value="TreeGrafter"/>
</dbReference>
<evidence type="ECO:0000256" key="8">
    <source>
        <dbReference type="ARBA" id="ARBA00023002"/>
    </source>
</evidence>
<keyword evidence="32" id="KW-1185">Reference proteome</keyword>
<name>A0AAV2BAG2_9ARAC</name>
<keyword evidence="5" id="KW-0227">DNA damage</keyword>
<feature type="binding site" evidence="27">
    <location>
        <position position="584"/>
    </location>
    <ligand>
        <name>substrate</name>
    </ligand>
</feature>
<dbReference type="EC" id="1.14.11.33" evidence="23"/>
<keyword evidence="9" id="KW-0408">Iron</keyword>
<evidence type="ECO:0000256" key="15">
    <source>
        <dbReference type="ARBA" id="ARBA00051376"/>
    </source>
</evidence>
<dbReference type="InterPro" id="IPR036186">
    <property type="entry name" value="Serpin_sf"/>
</dbReference>
<comment type="catalytic activity">
    <reaction evidence="20">
        <text>an N(1)-methyl-2'-deoxyadenosine in double-stranded DNA + 2-oxoglutarate + O2 = a 2'-deoxyadenosine in double-stranded DNA + formaldehyde + succinate + CO2 + H(+)</text>
        <dbReference type="Rhea" id="RHEA:70443"/>
        <dbReference type="Rhea" id="RHEA-COMP:14236"/>
        <dbReference type="Rhea" id="RHEA-COMP:17897"/>
        <dbReference type="ChEBI" id="CHEBI:15378"/>
        <dbReference type="ChEBI" id="CHEBI:15379"/>
        <dbReference type="ChEBI" id="CHEBI:16526"/>
        <dbReference type="ChEBI" id="CHEBI:16810"/>
        <dbReference type="ChEBI" id="CHEBI:16842"/>
        <dbReference type="ChEBI" id="CHEBI:30031"/>
        <dbReference type="ChEBI" id="CHEBI:90615"/>
        <dbReference type="ChEBI" id="CHEBI:139096"/>
    </reaction>
    <physiologicalReaction direction="left-to-right" evidence="20">
        <dbReference type="Rhea" id="RHEA:70444"/>
    </physiologicalReaction>
</comment>
<comment type="subcellular location">
    <subcellularLocation>
        <location evidence="2">Nucleus</location>
        <location evidence="2">Nucleolus</location>
    </subcellularLocation>
    <subcellularLocation>
        <location evidence="3">Nucleus</location>
        <location evidence="3">Nucleoplasm</location>
    </subcellularLocation>
</comment>
<feature type="binding site" evidence="27">
    <location>
        <position position="569"/>
    </location>
    <ligand>
        <name>2-oxoglutarate</name>
        <dbReference type="ChEBI" id="CHEBI:16810"/>
    </ligand>
</feature>
<dbReference type="PANTHER" id="PTHR31573">
    <property type="entry name" value="ALPHA-KETOGLUTARATE-DEPENDENT DIOXYGENASE ALKB HOMOLOG 2"/>
    <property type="match status" value="1"/>
</dbReference>
<dbReference type="GO" id="GO:0051747">
    <property type="term" value="F:cytosine C-5 DNA demethylase activity"/>
    <property type="evidence" value="ECO:0007669"/>
    <property type="project" value="UniProtKB-ARBA"/>
</dbReference>
<evidence type="ECO:0000256" key="26">
    <source>
        <dbReference type="ARBA" id="ARBA00081727"/>
    </source>
</evidence>
<evidence type="ECO:0000256" key="22">
    <source>
        <dbReference type="ARBA" id="ARBA00062909"/>
    </source>
</evidence>
<evidence type="ECO:0000256" key="2">
    <source>
        <dbReference type="ARBA" id="ARBA00004604"/>
    </source>
</evidence>
<comment type="catalytic activity">
    <reaction evidence="17">
        <text>a 1,N(2)-etheno-2'-deoxyguanosine in double-stranded DNA + 2-oxoglutarate + O2 + H2O = a 2'-deoxyguanosine in double-stranded DNA + glyoxal + succinate + CO2</text>
        <dbReference type="Rhea" id="RHEA:70487"/>
        <dbReference type="Rhea" id="RHEA-COMP:17910"/>
        <dbReference type="Rhea" id="RHEA-COMP:17912"/>
        <dbReference type="ChEBI" id="CHEBI:15377"/>
        <dbReference type="ChEBI" id="CHEBI:15379"/>
        <dbReference type="ChEBI" id="CHEBI:16526"/>
        <dbReference type="ChEBI" id="CHEBI:16810"/>
        <dbReference type="ChEBI" id="CHEBI:30031"/>
        <dbReference type="ChEBI" id="CHEBI:34779"/>
        <dbReference type="ChEBI" id="CHEBI:85445"/>
        <dbReference type="ChEBI" id="CHEBI:189586"/>
    </reaction>
    <physiologicalReaction direction="left-to-right" evidence="17">
        <dbReference type="Rhea" id="RHEA:70488"/>
    </physiologicalReaction>
</comment>
<dbReference type="InterPro" id="IPR037151">
    <property type="entry name" value="AlkB-like_sf"/>
</dbReference>
<evidence type="ECO:0000313" key="29">
    <source>
        <dbReference type="EMBL" id="CAL1292620.1"/>
    </source>
</evidence>
<dbReference type="Proteomes" id="UP001497382">
    <property type="component" value="Unassembled WGS sequence"/>
</dbReference>
<dbReference type="GO" id="GO:0005654">
    <property type="term" value="C:nucleoplasm"/>
    <property type="evidence" value="ECO:0007669"/>
    <property type="project" value="UniProtKB-SubCell"/>
</dbReference>
<evidence type="ECO:0000256" key="17">
    <source>
        <dbReference type="ARBA" id="ARBA00051755"/>
    </source>
</evidence>
<evidence type="ECO:0000256" key="1">
    <source>
        <dbReference type="ARBA" id="ARBA00001954"/>
    </source>
</evidence>
<evidence type="ECO:0000256" key="7">
    <source>
        <dbReference type="ARBA" id="ARBA00022964"/>
    </source>
</evidence>
<dbReference type="SUPFAM" id="SSF56574">
    <property type="entry name" value="Serpins"/>
    <property type="match status" value="1"/>
</dbReference>
<keyword evidence="6" id="KW-0460">Magnesium</keyword>
<dbReference type="EMBL" id="CAXIEN010000312">
    <property type="protein sequence ID" value="CAL1292738.1"/>
    <property type="molecule type" value="Genomic_DNA"/>
</dbReference>
<dbReference type="AlphaFoldDB" id="A0AAV2BAG2"/>
<dbReference type="GO" id="GO:0006307">
    <property type="term" value="P:DNA alkylation repair"/>
    <property type="evidence" value="ECO:0007669"/>
    <property type="project" value="UniProtKB-ARBA"/>
</dbReference>
<feature type="binding site" evidence="27">
    <location>
        <position position="649"/>
    </location>
    <ligand>
        <name>2-oxoglutarate</name>
        <dbReference type="ChEBI" id="CHEBI:16810"/>
    </ligand>
</feature>
<evidence type="ECO:0000256" key="16">
    <source>
        <dbReference type="ARBA" id="ARBA00051434"/>
    </source>
</evidence>
<dbReference type="PROSITE" id="PS51471">
    <property type="entry name" value="FE2OG_OXY"/>
    <property type="match status" value="1"/>
</dbReference>
<feature type="binding site" evidence="27">
    <location>
        <position position="637"/>
    </location>
    <ligand>
        <name>2-oxoglutarate</name>
        <dbReference type="ChEBI" id="CHEBI:16810"/>
    </ligand>
</feature>
<evidence type="ECO:0000256" key="12">
    <source>
        <dbReference type="ARBA" id="ARBA00051010"/>
    </source>
</evidence>
<comment type="catalytic activity">
    <reaction evidence="18">
        <text>a 3,N(4)-etheno-2'-deoxycytidine in single-stranded DNA + 2-oxoglutarate + O2 + H2O = a 2'-deoxycytidine in single-stranded DNA + glyoxal + succinate + CO2</text>
        <dbReference type="Rhea" id="RHEA:70471"/>
        <dbReference type="Rhea" id="RHEA-COMP:12846"/>
        <dbReference type="Rhea" id="RHEA-COMP:17906"/>
        <dbReference type="ChEBI" id="CHEBI:15377"/>
        <dbReference type="ChEBI" id="CHEBI:15379"/>
        <dbReference type="ChEBI" id="CHEBI:16526"/>
        <dbReference type="ChEBI" id="CHEBI:16810"/>
        <dbReference type="ChEBI" id="CHEBI:30031"/>
        <dbReference type="ChEBI" id="CHEBI:34779"/>
        <dbReference type="ChEBI" id="CHEBI:85452"/>
        <dbReference type="ChEBI" id="CHEBI:189585"/>
    </reaction>
    <physiologicalReaction direction="left-to-right" evidence="18">
        <dbReference type="Rhea" id="RHEA:70472"/>
    </physiologicalReaction>
</comment>
<comment type="catalytic activity">
    <reaction evidence="14">
        <text>a 1,N(6)-etheno-2'-deoxyadenosine in single-stranded DNA + 2-oxoglutarate + O2 + H2O = a 2'-deoxyadenosine in single-stranded DNA + glyoxal + succinate + CO2</text>
        <dbReference type="Rhea" id="RHEA:70459"/>
        <dbReference type="Rhea" id="RHEA-COMP:17896"/>
        <dbReference type="Rhea" id="RHEA-COMP:17904"/>
        <dbReference type="ChEBI" id="CHEBI:15377"/>
        <dbReference type="ChEBI" id="CHEBI:15379"/>
        <dbReference type="ChEBI" id="CHEBI:16526"/>
        <dbReference type="ChEBI" id="CHEBI:16810"/>
        <dbReference type="ChEBI" id="CHEBI:30031"/>
        <dbReference type="ChEBI" id="CHEBI:34779"/>
        <dbReference type="ChEBI" id="CHEBI:90615"/>
        <dbReference type="ChEBI" id="CHEBI:189583"/>
    </reaction>
    <physiologicalReaction direction="left-to-right" evidence="14">
        <dbReference type="Rhea" id="RHEA:70460"/>
    </physiologicalReaction>
</comment>
<evidence type="ECO:0000313" key="31">
    <source>
        <dbReference type="EMBL" id="CAL1302161.1"/>
    </source>
</evidence>
<evidence type="ECO:0000256" key="25">
    <source>
        <dbReference type="ARBA" id="ARBA00077989"/>
    </source>
</evidence>
<dbReference type="InterPro" id="IPR032852">
    <property type="entry name" value="ALKBH2"/>
</dbReference>
<dbReference type="SUPFAM" id="SSF51197">
    <property type="entry name" value="Clavaminate synthase-like"/>
    <property type="match status" value="1"/>
</dbReference>
<evidence type="ECO:0000256" key="9">
    <source>
        <dbReference type="ARBA" id="ARBA00023004"/>
    </source>
</evidence>
<evidence type="ECO:0000313" key="30">
    <source>
        <dbReference type="EMBL" id="CAL1292738.1"/>
    </source>
</evidence>
<evidence type="ECO:0000256" key="24">
    <source>
        <dbReference type="ARBA" id="ARBA00072134"/>
    </source>
</evidence>
<comment type="cofactor">
    <cofactor evidence="1">
        <name>Fe(2+)</name>
        <dbReference type="ChEBI" id="CHEBI:29033"/>
    </cofactor>
</comment>
<keyword evidence="11" id="KW-0539">Nucleus</keyword>
<comment type="catalytic activity">
    <reaction evidence="19">
        <text>a 1,N(6)-etheno-2'-deoxyadenosine in double-stranded DNA + 2-oxoglutarate + O2 + H2O = a 2'-deoxyadenosine in double-stranded DNA + glyoxal + succinate + CO2</text>
        <dbReference type="Rhea" id="RHEA:70463"/>
        <dbReference type="Rhea" id="RHEA-COMP:17897"/>
        <dbReference type="Rhea" id="RHEA-COMP:17903"/>
        <dbReference type="ChEBI" id="CHEBI:15377"/>
        <dbReference type="ChEBI" id="CHEBI:15379"/>
        <dbReference type="ChEBI" id="CHEBI:16526"/>
        <dbReference type="ChEBI" id="CHEBI:16810"/>
        <dbReference type="ChEBI" id="CHEBI:30031"/>
        <dbReference type="ChEBI" id="CHEBI:34779"/>
        <dbReference type="ChEBI" id="CHEBI:90615"/>
        <dbReference type="ChEBI" id="CHEBI:189583"/>
    </reaction>
    <physiologicalReaction direction="left-to-right" evidence="19">
        <dbReference type="Rhea" id="RHEA:70464"/>
    </physiologicalReaction>
</comment>
<gene>
    <name evidence="29" type="ORF">LARSCL_LOCUS17765</name>
    <name evidence="30" type="ORF">LARSCL_LOCUS17811</name>
    <name evidence="31" type="ORF">LARSCL_LOCUS22943</name>
</gene>
<reference evidence="29 32" key="1">
    <citation type="submission" date="2024-04" db="EMBL/GenBank/DDBJ databases">
        <authorList>
            <person name="Rising A."/>
            <person name="Reimegard J."/>
            <person name="Sonavane S."/>
            <person name="Akerstrom W."/>
            <person name="Nylinder S."/>
            <person name="Hedman E."/>
            <person name="Kallberg Y."/>
        </authorList>
    </citation>
    <scope>NUCLEOTIDE SEQUENCE [LARGE SCALE GENOMIC DNA]</scope>
</reference>
<feature type="domain" description="Fe2OG dioxygenase" evidence="28">
    <location>
        <begin position="562"/>
        <end position="658"/>
    </location>
</feature>
<protein>
    <recommendedName>
        <fullName evidence="24">DNA oxidative demethylase ALKBH2</fullName>
        <ecNumber evidence="23">1.14.11.33</ecNumber>
    </recommendedName>
    <alternativeName>
        <fullName evidence="25">Alkylated DNA repair protein alkB homolog 2</fullName>
    </alternativeName>
    <alternativeName>
        <fullName evidence="26">Alpha-ketoglutarate-dependent dioxygenase alkB homolog 2</fullName>
    </alternativeName>
</protein>
<feature type="binding site" evidence="27">
    <location>
        <position position="653"/>
    </location>
    <ligand>
        <name>2-oxoglutarate</name>
        <dbReference type="ChEBI" id="CHEBI:16810"/>
    </ligand>
</feature>
<dbReference type="EMBL" id="CAXIEN010000310">
    <property type="protein sequence ID" value="CAL1292620.1"/>
    <property type="molecule type" value="Genomic_DNA"/>
</dbReference>
<evidence type="ECO:0000256" key="20">
    <source>
        <dbReference type="ARBA" id="ARBA00052800"/>
    </source>
</evidence>
<dbReference type="InterPro" id="IPR027450">
    <property type="entry name" value="AlkB-like"/>
</dbReference>
<evidence type="ECO:0000256" key="14">
    <source>
        <dbReference type="ARBA" id="ARBA00051189"/>
    </source>
</evidence>